<sequence>MEGDTHPVIDVSPILASDYGSDRSRAVQRIGHALRTRGYFYAQNVSVLSEEYIKSVYDYSRRIHNLPVEVKSQYSQRDGHGAYSGLDIGQAELAYDPTTVSSVRAWDYSRTRFTLKKSDDPNQNRYPGSDLVEPDYVSFMDDLYERQNKLGRALMVAFAECLELPSRTFLDMFTGLQDKDLKQGGDDVEEKKNGDFGTIRLLSYPEMTSKEADKANMGISAHTDFEAFTLMHQDAPGLQFIPMSGEGWIDAPVRPGEFVVIVGDVLERFTNGVLKATPHRVVLTPHHRQSIIRFNAVTPDTIIAPLPEFVDDDNDNPSRYSPVTMRTHMETTMRNLEKGLGAWDHDKQISLTATYDYKSP</sequence>
<gene>
    <name evidence="3" type="ORF">TDUB1175_LOCUS3706</name>
</gene>
<dbReference type="Pfam" id="PF03171">
    <property type="entry name" value="2OG-FeII_Oxy"/>
    <property type="match status" value="1"/>
</dbReference>
<dbReference type="EMBL" id="HBED01007571">
    <property type="protein sequence ID" value="CAD8297995.1"/>
    <property type="molecule type" value="Transcribed_RNA"/>
</dbReference>
<name>A0A7R9VJY9_9STRA</name>
<dbReference type="InterPro" id="IPR027443">
    <property type="entry name" value="IPNS-like_sf"/>
</dbReference>
<dbReference type="InterPro" id="IPR026992">
    <property type="entry name" value="DIOX_N"/>
</dbReference>
<proteinExistence type="inferred from homology"/>
<dbReference type="InterPro" id="IPR044861">
    <property type="entry name" value="IPNS-like_FE2OG_OXY"/>
</dbReference>
<evidence type="ECO:0000259" key="2">
    <source>
        <dbReference type="PROSITE" id="PS51471"/>
    </source>
</evidence>
<reference evidence="3" key="1">
    <citation type="submission" date="2021-01" db="EMBL/GenBank/DDBJ databases">
        <authorList>
            <person name="Corre E."/>
            <person name="Pelletier E."/>
            <person name="Niang G."/>
            <person name="Scheremetjew M."/>
            <person name="Finn R."/>
            <person name="Kale V."/>
            <person name="Holt S."/>
            <person name="Cochrane G."/>
            <person name="Meng A."/>
            <person name="Brown T."/>
            <person name="Cohen L."/>
        </authorList>
    </citation>
    <scope>NUCLEOTIDE SEQUENCE</scope>
    <source>
        <strain evidence="3">CCMP147</strain>
    </source>
</reference>
<dbReference type="Gene3D" id="2.60.120.330">
    <property type="entry name" value="B-lactam Antibiotic, Isopenicillin N Synthase, Chain"/>
    <property type="match status" value="1"/>
</dbReference>
<organism evidence="3">
    <name type="scientific">Pseudictyota dubia</name>
    <dbReference type="NCBI Taxonomy" id="2749911"/>
    <lineage>
        <taxon>Eukaryota</taxon>
        <taxon>Sar</taxon>
        <taxon>Stramenopiles</taxon>
        <taxon>Ochrophyta</taxon>
        <taxon>Bacillariophyta</taxon>
        <taxon>Mediophyceae</taxon>
        <taxon>Biddulphiophycidae</taxon>
        <taxon>Eupodiscales</taxon>
        <taxon>Odontellaceae</taxon>
        <taxon>Pseudictyota</taxon>
    </lineage>
</organism>
<dbReference type="SUPFAM" id="SSF51197">
    <property type="entry name" value="Clavaminate synthase-like"/>
    <property type="match status" value="1"/>
</dbReference>
<evidence type="ECO:0000256" key="1">
    <source>
        <dbReference type="RuleBase" id="RU003682"/>
    </source>
</evidence>
<dbReference type="InterPro" id="IPR005123">
    <property type="entry name" value="Oxoglu/Fe-dep_dioxygenase_dom"/>
</dbReference>
<accession>A0A7R9VJY9</accession>
<keyword evidence="1" id="KW-0560">Oxidoreductase</keyword>
<comment type="similarity">
    <text evidence="1">Belongs to the iron/ascorbate-dependent oxidoreductase family.</text>
</comment>
<keyword evidence="1" id="KW-0408">Iron</keyword>
<keyword evidence="1" id="KW-0479">Metal-binding</keyword>
<protein>
    <recommendedName>
        <fullName evidence="2">Fe2OG dioxygenase domain-containing protein</fullName>
    </recommendedName>
</protein>
<evidence type="ECO:0000313" key="3">
    <source>
        <dbReference type="EMBL" id="CAD8297995.1"/>
    </source>
</evidence>
<dbReference type="PANTHER" id="PTHR47990">
    <property type="entry name" value="2-OXOGLUTARATE (2OG) AND FE(II)-DEPENDENT OXYGENASE SUPERFAMILY PROTEIN-RELATED"/>
    <property type="match status" value="1"/>
</dbReference>
<dbReference type="InterPro" id="IPR050231">
    <property type="entry name" value="Iron_ascorbate_oxido_reductase"/>
</dbReference>
<dbReference type="PROSITE" id="PS51471">
    <property type="entry name" value="FE2OG_OXY"/>
    <property type="match status" value="1"/>
</dbReference>
<dbReference type="AlphaFoldDB" id="A0A7R9VJY9"/>
<feature type="domain" description="Fe2OG dioxygenase" evidence="2">
    <location>
        <begin position="195"/>
        <end position="299"/>
    </location>
</feature>
<dbReference type="Pfam" id="PF14226">
    <property type="entry name" value="DIOX_N"/>
    <property type="match status" value="1"/>
</dbReference>
<dbReference type="GO" id="GO:0016491">
    <property type="term" value="F:oxidoreductase activity"/>
    <property type="evidence" value="ECO:0007669"/>
    <property type="project" value="UniProtKB-KW"/>
</dbReference>
<dbReference type="GO" id="GO:0046872">
    <property type="term" value="F:metal ion binding"/>
    <property type="evidence" value="ECO:0007669"/>
    <property type="project" value="UniProtKB-KW"/>
</dbReference>